<comment type="caution">
    <text evidence="3">The sequence shown here is derived from an EMBL/GenBank/DDBJ whole genome shotgun (WGS) entry which is preliminary data.</text>
</comment>
<evidence type="ECO:0000313" key="3">
    <source>
        <dbReference type="EMBL" id="MBB4860237.1"/>
    </source>
</evidence>
<sequence>MSTRDDPAQAAAEYDGRSIPAHAREETWRAPDGHVIRRIDWPQTGRPRGAILFAPGRADFYEKHLPVLHGWHAAGWHVTSLDWRGQALSGRLGADPTTGHVDDFAPWLADFEAFWAEWCASVPGPHVAIGHSMGGHLLLRALAEQRVHPQAAVLVAPMLGLNPGWAPAAVLHPLGRVIAGVRGRTTPAWKWQRGPLPLSNMRMQILTHDEVRFQDEDWWYEQRPELPLGPPSWGWIVAALASIRALEKPGRLERVDTPVLLLGSTADRLVSWRAIRRAAARLPRAELVTFGDEARHEILRESLPVRTRALNAIAEFLDREAPAQP</sequence>
<keyword evidence="4" id="KW-1185">Reference proteome</keyword>
<dbReference type="SUPFAM" id="SSF53474">
    <property type="entry name" value="alpha/beta-Hydrolases"/>
    <property type="match status" value="1"/>
</dbReference>
<dbReference type="RefSeq" id="WP_312857108.1">
    <property type="nucleotide sequence ID" value="NZ_JACHLR010000018.1"/>
</dbReference>
<feature type="domain" description="Serine aminopeptidase S33" evidence="2">
    <location>
        <begin position="46"/>
        <end position="302"/>
    </location>
</feature>
<dbReference type="EC" id="3.1.1.5" evidence="3"/>
<reference evidence="3 4" key="1">
    <citation type="submission" date="2020-08" db="EMBL/GenBank/DDBJ databases">
        <title>Functional genomics of gut bacteria from endangered species of beetles.</title>
        <authorList>
            <person name="Carlos-Shanley C."/>
        </authorList>
    </citation>
    <scope>NUCLEOTIDE SEQUENCE [LARGE SCALE GENOMIC DNA]</scope>
    <source>
        <strain evidence="3 4">S00245</strain>
    </source>
</reference>
<evidence type="ECO:0000313" key="4">
    <source>
        <dbReference type="Proteomes" id="UP000555448"/>
    </source>
</evidence>
<evidence type="ECO:0000259" key="2">
    <source>
        <dbReference type="Pfam" id="PF12146"/>
    </source>
</evidence>
<dbReference type="EMBL" id="JACHLR010000018">
    <property type="protein sequence ID" value="MBB4860237.1"/>
    <property type="molecule type" value="Genomic_DNA"/>
</dbReference>
<gene>
    <name evidence="3" type="ORF">HNO88_003579</name>
</gene>
<organism evidence="3 4">
    <name type="scientific">Novosphingobium chloroacetimidivorans</name>
    <dbReference type="NCBI Taxonomy" id="1428314"/>
    <lineage>
        <taxon>Bacteria</taxon>
        <taxon>Pseudomonadati</taxon>
        <taxon>Pseudomonadota</taxon>
        <taxon>Alphaproteobacteria</taxon>
        <taxon>Sphingomonadales</taxon>
        <taxon>Sphingomonadaceae</taxon>
        <taxon>Novosphingobium</taxon>
    </lineage>
</organism>
<dbReference type="Proteomes" id="UP000555448">
    <property type="component" value="Unassembled WGS sequence"/>
</dbReference>
<protein>
    <submittedName>
        <fullName evidence="3">Lysophospholipase</fullName>
        <ecNumber evidence="3">3.1.1.5</ecNumber>
    </submittedName>
</protein>
<dbReference type="PANTHER" id="PTHR11614">
    <property type="entry name" value="PHOSPHOLIPASE-RELATED"/>
    <property type="match status" value="1"/>
</dbReference>
<feature type="region of interest" description="Disordered" evidence="1">
    <location>
        <begin position="1"/>
        <end position="23"/>
    </location>
</feature>
<keyword evidence="3" id="KW-0378">Hydrolase</keyword>
<dbReference type="GO" id="GO:0004622">
    <property type="term" value="F:phosphatidylcholine lysophospholipase activity"/>
    <property type="evidence" value="ECO:0007669"/>
    <property type="project" value="UniProtKB-EC"/>
</dbReference>
<proteinExistence type="predicted"/>
<name>A0A7W7KCE0_9SPHN</name>
<dbReference type="AlphaFoldDB" id="A0A7W7KCE0"/>
<dbReference type="InterPro" id="IPR029058">
    <property type="entry name" value="AB_hydrolase_fold"/>
</dbReference>
<dbReference type="Gene3D" id="3.40.50.1820">
    <property type="entry name" value="alpha/beta hydrolase"/>
    <property type="match status" value="1"/>
</dbReference>
<dbReference type="InterPro" id="IPR022742">
    <property type="entry name" value="Hydrolase_4"/>
</dbReference>
<accession>A0A7W7KCE0</accession>
<dbReference type="InterPro" id="IPR051044">
    <property type="entry name" value="MAG_DAG_Lipase"/>
</dbReference>
<dbReference type="Pfam" id="PF12146">
    <property type="entry name" value="Hydrolase_4"/>
    <property type="match status" value="1"/>
</dbReference>
<evidence type="ECO:0000256" key="1">
    <source>
        <dbReference type="SAM" id="MobiDB-lite"/>
    </source>
</evidence>